<sequence>MCLKIKVKTQPFPRLMFFLLQIMSPKKPVENLRDLCLKVIIVLILDAIKCCGENCADTLTEYFSELPKCLQERILLDILQLSPLNSFSKWVSFRIFQYKCATFSSKSISAKFHEKFAEKLEKLRYLNVAGAEIGEKTLRGIIRKSPSLRTLIIPDFASDEVLEEVKNLENLELLDISGHCDVTHKGLSYISSKSLQVLVIGTVQNFENLDVLAEILPRLPNLKEQLKLLSLELKHLAINFNALCCTLEALQMRSCHIQISSLEALCFRNLASFEAIDCNLKKDLVLQLLQHCDRLRRLAISNDVDLSDLDIKQACQEDKLQHLEEFWLSVARGLTSNSVIILMSHCPKLVSLGTLNGWNIDKVEVNYLRCV</sequence>
<evidence type="ECO:0000313" key="3">
    <source>
        <dbReference type="Proteomes" id="UP000030742"/>
    </source>
</evidence>
<accession>N6UG69</accession>
<dbReference type="InterPro" id="IPR001611">
    <property type="entry name" value="Leu-rich_rpt"/>
</dbReference>
<name>N6UG69_DENPD</name>
<gene>
    <name evidence="2" type="ORF">D910_07619</name>
    <name evidence="1" type="ORF">YQE_05936</name>
</gene>
<feature type="non-terminal residue" evidence="1">
    <location>
        <position position="371"/>
    </location>
</feature>
<dbReference type="SUPFAM" id="SSF52047">
    <property type="entry name" value="RNI-like"/>
    <property type="match status" value="1"/>
</dbReference>
<dbReference type="EMBL" id="KB632225">
    <property type="protein sequence ID" value="ERL90267.1"/>
    <property type="molecule type" value="Genomic_DNA"/>
</dbReference>
<feature type="non-terminal residue" evidence="1">
    <location>
        <position position="1"/>
    </location>
</feature>
<protein>
    <recommendedName>
        <fullName evidence="4">F-box domain-containing protein</fullName>
    </recommendedName>
</protein>
<dbReference type="Pfam" id="PF13516">
    <property type="entry name" value="LRR_6"/>
    <property type="match status" value="1"/>
</dbReference>
<reference evidence="1 3" key="1">
    <citation type="journal article" date="2013" name="Genome Biol.">
        <title>Draft genome of the mountain pine beetle, Dendroctonus ponderosae Hopkins, a major forest pest.</title>
        <authorList>
            <person name="Keeling C.I."/>
            <person name="Yuen M.M."/>
            <person name="Liao N.Y."/>
            <person name="Docking T.R."/>
            <person name="Chan S.K."/>
            <person name="Taylor G.A."/>
            <person name="Palmquist D.L."/>
            <person name="Jackman S.D."/>
            <person name="Nguyen A."/>
            <person name="Li M."/>
            <person name="Henderson H."/>
            <person name="Janes J.K."/>
            <person name="Zhao Y."/>
            <person name="Pandoh P."/>
            <person name="Moore R."/>
            <person name="Sperling F.A."/>
            <person name="Huber D.P."/>
            <person name="Birol I."/>
            <person name="Jones S.J."/>
            <person name="Bohlmann J."/>
        </authorList>
    </citation>
    <scope>NUCLEOTIDE SEQUENCE</scope>
</reference>
<dbReference type="OrthoDB" id="16120at2759"/>
<dbReference type="Gene3D" id="3.80.10.10">
    <property type="entry name" value="Ribonuclease Inhibitor"/>
    <property type="match status" value="1"/>
</dbReference>
<dbReference type="AlphaFoldDB" id="N6UG69"/>
<evidence type="ECO:0000313" key="2">
    <source>
        <dbReference type="EMBL" id="ERL90267.1"/>
    </source>
</evidence>
<proteinExistence type="predicted"/>
<dbReference type="Proteomes" id="UP000030742">
    <property type="component" value="Unassembled WGS sequence"/>
</dbReference>
<organism evidence="1">
    <name type="scientific">Dendroctonus ponderosae</name>
    <name type="common">Mountain pine beetle</name>
    <dbReference type="NCBI Taxonomy" id="77166"/>
    <lineage>
        <taxon>Eukaryota</taxon>
        <taxon>Metazoa</taxon>
        <taxon>Ecdysozoa</taxon>
        <taxon>Arthropoda</taxon>
        <taxon>Hexapoda</taxon>
        <taxon>Insecta</taxon>
        <taxon>Pterygota</taxon>
        <taxon>Neoptera</taxon>
        <taxon>Endopterygota</taxon>
        <taxon>Coleoptera</taxon>
        <taxon>Polyphaga</taxon>
        <taxon>Cucujiformia</taxon>
        <taxon>Curculionidae</taxon>
        <taxon>Scolytinae</taxon>
        <taxon>Dendroctonus</taxon>
    </lineage>
</organism>
<dbReference type="InterPro" id="IPR032675">
    <property type="entry name" value="LRR_dom_sf"/>
</dbReference>
<dbReference type="HOGENOM" id="CLU_747177_0_0_1"/>
<dbReference type="EMBL" id="KB740941">
    <property type="protein sequence ID" value="ENN77642.1"/>
    <property type="molecule type" value="Genomic_DNA"/>
</dbReference>
<evidence type="ECO:0000313" key="1">
    <source>
        <dbReference type="EMBL" id="ENN77642.1"/>
    </source>
</evidence>
<evidence type="ECO:0008006" key="4">
    <source>
        <dbReference type="Google" id="ProtNLM"/>
    </source>
</evidence>